<feature type="region of interest" description="Disordered" evidence="1">
    <location>
        <begin position="222"/>
        <end position="305"/>
    </location>
</feature>
<accession>A0A1I1WLM6</accession>
<feature type="region of interest" description="Disordered" evidence="1">
    <location>
        <begin position="1"/>
        <end position="156"/>
    </location>
</feature>
<dbReference type="STRING" id="1798228.SAMN05216574_101443"/>
<evidence type="ECO:0000313" key="2">
    <source>
        <dbReference type="EMBL" id="SFD96114.1"/>
    </source>
</evidence>
<feature type="compositionally biased region" description="Low complexity" evidence="1">
    <location>
        <begin position="231"/>
        <end position="240"/>
    </location>
</feature>
<name>A0A1I1WLM6_9ACTN</name>
<evidence type="ECO:0000256" key="1">
    <source>
        <dbReference type="SAM" id="MobiDB-lite"/>
    </source>
</evidence>
<sequence length="305" mass="32654">MSCHPFPRPVRHRALLRGRERRRGTTGPRLLPQRSARRAEGSWSGREETAREAPTLSCRTGRGTSKDSPPQAVVNDGEAGATRSVARRVLRTRPTGRSATTMSARSPVREPRSTATSRTPLAARSRPGRARRVPSAVSSAMSRAWPGQRPPEDVRPDVADRRVCPQGPNCAQAPRCSRPASAGCRTTGGTPVSRETPVILQVRRHTGTPTVVGLPENVLQRAGGARRRRPGTASRRTPGLGRRRTGAVPGDRLPGRGRTPAAGLGPSTGGLGAAPRRRQMKGPWQVTPGAAATGEQPETVRESWL</sequence>
<dbReference type="EMBL" id="FOND01000001">
    <property type="protein sequence ID" value="SFD96114.1"/>
    <property type="molecule type" value="Genomic_DNA"/>
</dbReference>
<feature type="compositionally biased region" description="Basic residues" evidence="1">
    <location>
        <begin position="9"/>
        <end position="24"/>
    </location>
</feature>
<feature type="region of interest" description="Disordered" evidence="1">
    <location>
        <begin position="169"/>
        <end position="189"/>
    </location>
</feature>
<reference evidence="3" key="1">
    <citation type="submission" date="2016-10" db="EMBL/GenBank/DDBJ databases">
        <authorList>
            <person name="Varghese N."/>
            <person name="Submissions S."/>
        </authorList>
    </citation>
    <scope>NUCLEOTIDE SEQUENCE [LARGE SCALE GENOMIC DNA]</scope>
    <source>
        <strain evidence="3">DSM 46838</strain>
    </source>
</reference>
<gene>
    <name evidence="2" type="ORF">SAMN05216574_101443</name>
</gene>
<keyword evidence="3" id="KW-1185">Reference proteome</keyword>
<protein>
    <submittedName>
        <fullName evidence="2">Uncharacterized protein</fullName>
    </submittedName>
</protein>
<feature type="compositionally biased region" description="Polar residues" evidence="1">
    <location>
        <begin position="95"/>
        <end position="104"/>
    </location>
</feature>
<evidence type="ECO:0000313" key="3">
    <source>
        <dbReference type="Proteomes" id="UP000198589"/>
    </source>
</evidence>
<feature type="compositionally biased region" description="Basic and acidic residues" evidence="1">
    <location>
        <begin position="37"/>
        <end position="51"/>
    </location>
</feature>
<dbReference type="AlphaFoldDB" id="A0A1I1WLM6"/>
<organism evidence="2 3">
    <name type="scientific">Blastococcus tunisiensis</name>
    <dbReference type="NCBI Taxonomy" id="1798228"/>
    <lineage>
        <taxon>Bacteria</taxon>
        <taxon>Bacillati</taxon>
        <taxon>Actinomycetota</taxon>
        <taxon>Actinomycetes</taxon>
        <taxon>Geodermatophilales</taxon>
        <taxon>Geodermatophilaceae</taxon>
        <taxon>Blastococcus</taxon>
    </lineage>
</organism>
<proteinExistence type="predicted"/>
<dbReference type="Proteomes" id="UP000198589">
    <property type="component" value="Unassembled WGS sequence"/>
</dbReference>